<dbReference type="PANTHER" id="PTHR30288">
    <property type="entry name" value="FLAGELLAR CAP/ASSEMBLY PROTEIN FLID"/>
    <property type="match status" value="1"/>
</dbReference>
<dbReference type="InterPro" id="IPR040026">
    <property type="entry name" value="FliD"/>
</dbReference>
<comment type="similarity">
    <text evidence="1 5">Belongs to the FliD family.</text>
</comment>
<comment type="caution">
    <text evidence="8">The sequence shown here is derived from an EMBL/GenBank/DDBJ whole genome shotgun (WGS) entry which is preliminary data.</text>
</comment>
<organism evidence="8 9">
    <name type="scientific">Hydrogenophaga palleronii</name>
    <dbReference type="NCBI Taxonomy" id="65655"/>
    <lineage>
        <taxon>Bacteria</taxon>
        <taxon>Pseudomonadati</taxon>
        <taxon>Pseudomonadota</taxon>
        <taxon>Betaproteobacteria</taxon>
        <taxon>Burkholderiales</taxon>
        <taxon>Comamonadaceae</taxon>
        <taxon>Hydrogenophaga</taxon>
    </lineage>
</organism>
<dbReference type="Pfam" id="PF07196">
    <property type="entry name" value="Flagellin_IN"/>
    <property type="match status" value="1"/>
</dbReference>
<evidence type="ECO:0000259" key="7">
    <source>
        <dbReference type="Pfam" id="PF07195"/>
    </source>
</evidence>
<protein>
    <recommendedName>
        <fullName evidence="5">Flagellar hook-associated protein 2</fullName>
        <shortName evidence="5">HAP2</shortName>
    </recommendedName>
    <alternativeName>
        <fullName evidence="5">Flagellar cap protein</fullName>
    </alternativeName>
</protein>
<reference evidence="8 9" key="1">
    <citation type="submission" date="2023-07" db="EMBL/GenBank/DDBJ databases">
        <title>Sorghum-associated microbial communities from plants grown in Nebraska, USA.</title>
        <authorList>
            <person name="Schachtman D."/>
        </authorList>
    </citation>
    <scope>NUCLEOTIDE SEQUENCE [LARGE SCALE GENOMIC DNA]</scope>
    <source>
        <strain evidence="8 9">4249</strain>
    </source>
</reference>
<evidence type="ECO:0000256" key="4">
    <source>
        <dbReference type="ARBA" id="ARBA00023143"/>
    </source>
</evidence>
<keyword evidence="9" id="KW-1185">Reference proteome</keyword>
<proteinExistence type="inferred from homology"/>
<keyword evidence="4 5" id="KW-0975">Bacterial flagellum</keyword>
<dbReference type="InterPro" id="IPR010810">
    <property type="entry name" value="Flagellin_hook_IN_motif"/>
</dbReference>
<keyword evidence="8" id="KW-0282">Flagellum</keyword>
<dbReference type="RefSeq" id="WP_310317305.1">
    <property type="nucleotide sequence ID" value="NZ_JAVDWU010000005.1"/>
</dbReference>
<keyword evidence="8" id="KW-0966">Cell projection</keyword>
<evidence type="ECO:0000256" key="3">
    <source>
        <dbReference type="ARBA" id="ARBA00023054"/>
    </source>
</evidence>
<dbReference type="PANTHER" id="PTHR30288:SF0">
    <property type="entry name" value="FLAGELLAR HOOK-ASSOCIATED PROTEIN 2"/>
    <property type="match status" value="1"/>
</dbReference>
<feature type="domain" description="Flagellar hook-associated protein 2 N-terminal" evidence="6">
    <location>
        <begin position="10"/>
        <end position="106"/>
    </location>
</feature>
<keyword evidence="3" id="KW-0175">Coiled coil</keyword>
<comment type="subunit">
    <text evidence="2 5">Homopentamer.</text>
</comment>
<dbReference type="InterPro" id="IPR003481">
    <property type="entry name" value="FliD_N"/>
</dbReference>
<dbReference type="InterPro" id="IPR010809">
    <property type="entry name" value="FliD_C"/>
</dbReference>
<keyword evidence="5" id="KW-0964">Secreted</keyword>
<evidence type="ECO:0000256" key="2">
    <source>
        <dbReference type="ARBA" id="ARBA00011255"/>
    </source>
</evidence>
<dbReference type="Proteomes" id="UP001265700">
    <property type="component" value="Unassembled WGS sequence"/>
</dbReference>
<keyword evidence="8" id="KW-0969">Cilium</keyword>
<dbReference type="Pfam" id="PF02465">
    <property type="entry name" value="FliD_N"/>
    <property type="match status" value="1"/>
</dbReference>
<accession>A0ABU1WNQ6</accession>
<evidence type="ECO:0000256" key="5">
    <source>
        <dbReference type="RuleBase" id="RU362066"/>
    </source>
</evidence>
<sequence length="471" mass="48254">MAISSPGLASGIDIQGIVSKLVALEQAPLIPLQQKAASLQSKLSIYGSIKSMVSGLADAAAKLSAPSAWTSVRGMTSMPDAVNISVAPGTAATSMAIEVQSLAKAQSVASGAVPVGTAMGGGSLSIQIGNWSGGSFAPGSATAVPVDIAPGDTLSQIATKINAAGAGVNATVLRDASGERLLVRSNTTGEVNGFRIQATDDDGDDTDADGLSRLAFDPGTASGMTQSQAGSNAQATVNNVPITSATNTITDALPGITLTLSKATTGPAEVSVGVDRESMRKNIQAFVDAYNTINNMLATATKYDPDTKVAGSLQGDSTAVGLQNALRGMMRSVTASEPYSRLMDVGIEMKTGGVMSINTSKLDAALQRPQALQSLFAQTSSVATERGFGLKVKAFADGLLSVNGLVSTRTEALKSAGTRNTKEMEKVSDRAARAEVRYLAQYNAMDAAVGQLSGLNAFVTQQITLWNNIKR</sequence>
<evidence type="ECO:0000313" key="8">
    <source>
        <dbReference type="EMBL" id="MDR7150935.1"/>
    </source>
</evidence>
<dbReference type="Pfam" id="PF07195">
    <property type="entry name" value="FliD_C"/>
    <property type="match status" value="1"/>
</dbReference>
<evidence type="ECO:0000256" key="1">
    <source>
        <dbReference type="ARBA" id="ARBA00009764"/>
    </source>
</evidence>
<dbReference type="EMBL" id="JAVDWU010000005">
    <property type="protein sequence ID" value="MDR7150935.1"/>
    <property type="molecule type" value="Genomic_DNA"/>
</dbReference>
<evidence type="ECO:0000313" key="9">
    <source>
        <dbReference type="Proteomes" id="UP001265700"/>
    </source>
</evidence>
<evidence type="ECO:0000259" key="6">
    <source>
        <dbReference type="Pfam" id="PF02465"/>
    </source>
</evidence>
<name>A0ABU1WNQ6_9BURK</name>
<comment type="subcellular location">
    <subcellularLocation>
        <location evidence="5">Secreted</location>
    </subcellularLocation>
    <subcellularLocation>
        <location evidence="5">Bacterial flagellum</location>
    </subcellularLocation>
</comment>
<comment type="function">
    <text evidence="5">Required for morphogenesis and for the elongation of the flagellar filament by facilitating polymerization of the flagellin monomers at the tip of growing filament. Forms a capping structure, which prevents flagellin subunits (transported through the central channel of the flagellum) from leaking out without polymerization at the distal end.</text>
</comment>
<gene>
    <name evidence="8" type="ORF">J2W49_002898</name>
</gene>
<feature type="domain" description="Flagellar hook-associated protein 2 C-terminal" evidence="7">
    <location>
        <begin position="230"/>
        <end position="452"/>
    </location>
</feature>